<reference evidence="2 4" key="1">
    <citation type="journal article" date="2017" name="Environ. Sci. Technol.">
        <title>Organohalide Respiration with Chlorinated Ethenes under Low pH Conditions.</title>
        <authorList>
            <person name="Yang Y."/>
            <person name="Capiro N.L."/>
            <person name="Marcet T.F."/>
            <person name="Yan J."/>
            <person name="Pennell K.D."/>
            <person name="Loffler F.E."/>
        </authorList>
    </citation>
    <scope>NUCLEOTIDE SEQUENCE [LARGE SCALE GENOMIC DNA]</scope>
    <source>
        <strain evidence="2 4">ACSDCE</strain>
    </source>
</reference>
<sequence length="47" mass="5385">MHFIEGVKLVVMLKDKIEEAKKTDQSSVPKLQKLLEKLLKSQDAAYI</sequence>
<reference evidence="1" key="3">
    <citation type="submission" date="2017-09" db="EMBL/GenBank/DDBJ databases">
        <authorList>
            <person name="Goris T."/>
        </authorList>
    </citation>
    <scope>NUCLEOTIDE SEQUENCE</scope>
    <source>
        <strain evidence="1">JPD-1</strain>
    </source>
</reference>
<dbReference type="KEGG" id="sulj:SJPD1_2201"/>
<name>A0A290HRG7_9BACT</name>
<gene>
    <name evidence="2" type="ORF">FA584_14100</name>
    <name evidence="1" type="ORF">SJPD1_2201</name>
</gene>
<evidence type="ECO:0000313" key="4">
    <source>
        <dbReference type="Proteomes" id="UP000502831"/>
    </source>
</evidence>
<organism evidence="1 3">
    <name type="scientific">Sulfurospirillum diekertiae</name>
    <dbReference type="NCBI Taxonomy" id="1854492"/>
    <lineage>
        <taxon>Bacteria</taxon>
        <taxon>Pseudomonadati</taxon>
        <taxon>Campylobacterota</taxon>
        <taxon>Epsilonproteobacteria</taxon>
        <taxon>Campylobacterales</taxon>
        <taxon>Sulfurospirillaceae</taxon>
        <taxon>Sulfurospirillum</taxon>
    </lineage>
</organism>
<reference evidence="1" key="4">
    <citation type="journal article" date="2020" name="MicrobiologyOpen">
        <title>Tetrachloroethene respiration in Sulfurospirillum species is regulated by a two-component system as unraveled by comparative genomics, transcriptomics, and regulator binding studies.</title>
        <authorList>
            <person name="Esken J."/>
            <person name="Goris T."/>
            <person name="Gadkari J."/>
            <person name="Bischler T."/>
            <person name="Forstner K.U."/>
            <person name="Sharma C.M."/>
            <person name="Diekert G."/>
            <person name="Schubert T."/>
        </authorList>
    </citation>
    <scope>NUCLEOTIDE SEQUENCE</scope>
    <source>
        <strain evidence="1">JPD-1</strain>
    </source>
</reference>
<protein>
    <submittedName>
        <fullName evidence="1">Uncharacterized protein</fullName>
    </submittedName>
</protein>
<dbReference type="AlphaFoldDB" id="A0A290HRG7"/>
<proteinExistence type="predicted"/>
<accession>A0A7H1JH16</accession>
<accession>A0A290HRG7</accession>
<evidence type="ECO:0000313" key="1">
    <source>
        <dbReference type="EMBL" id="ATB70298.1"/>
    </source>
</evidence>
<dbReference type="EMBL" id="CP039734">
    <property type="protein sequence ID" value="QNA70444.1"/>
    <property type="molecule type" value="Genomic_DNA"/>
</dbReference>
<reference evidence="3" key="2">
    <citation type="submission" date="2017-09" db="EMBL/GenBank/DDBJ databases">
        <title>The complete genome of Sulfurospirillum sp. JPD-1.</title>
        <authorList>
            <person name="Goris T."/>
        </authorList>
    </citation>
    <scope>NUCLEOTIDE SEQUENCE [LARGE SCALE GENOMIC DNA]</scope>
    <source>
        <strain evidence="3">JPD-1</strain>
    </source>
</reference>
<dbReference type="Proteomes" id="UP000502831">
    <property type="component" value="Chromosome"/>
</dbReference>
<dbReference type="EMBL" id="CP023275">
    <property type="protein sequence ID" value="ATB70298.1"/>
    <property type="molecule type" value="Genomic_DNA"/>
</dbReference>
<evidence type="ECO:0000313" key="2">
    <source>
        <dbReference type="EMBL" id="QNA70444.1"/>
    </source>
</evidence>
<evidence type="ECO:0000313" key="3">
    <source>
        <dbReference type="Proteomes" id="UP000217349"/>
    </source>
</evidence>
<dbReference type="Proteomes" id="UP000217349">
    <property type="component" value="Chromosome"/>
</dbReference>
<dbReference type="RefSeq" id="WP_167749418.1">
    <property type="nucleotide sequence ID" value="NZ_CP023275.1"/>
</dbReference>
<reference evidence="2" key="5">
    <citation type="submission" date="2020-08" db="EMBL/GenBank/DDBJ databases">
        <authorList>
            <person name="Yang Y."/>
            <person name="Huo L."/>
            <person name="Yan J."/>
        </authorList>
    </citation>
    <scope>NUCLEOTIDE SEQUENCE</scope>
    <source>
        <strain evidence="2">ACSDCE</strain>
    </source>
</reference>